<dbReference type="EMBL" id="LAZR01015295">
    <property type="protein sequence ID" value="KKM13804.1"/>
    <property type="molecule type" value="Genomic_DNA"/>
</dbReference>
<evidence type="ECO:0008006" key="2">
    <source>
        <dbReference type="Google" id="ProtNLM"/>
    </source>
</evidence>
<sequence>MTEDTSVELKPTSPTDSDKFPVITEWRLRLMTGAHISEFMPIILETILASLPPHEKENPILRANISGALVDGRVQVWGILGKVQDTNQWRPIGYMTTAIRPDELTGKSTLLIYTMFSFGVISDAAYTGFNSVLVDYAKEQGCAKLALFTSNARVIKMTQRQGWDTDWRFVFRDLE</sequence>
<protein>
    <recommendedName>
        <fullName evidence="2">N-acetyltransferase domain-containing protein</fullName>
    </recommendedName>
</protein>
<comment type="caution">
    <text evidence="1">The sequence shown here is derived from an EMBL/GenBank/DDBJ whole genome shotgun (WGS) entry which is preliminary data.</text>
</comment>
<dbReference type="AlphaFoldDB" id="A0A0F9I274"/>
<proteinExistence type="predicted"/>
<evidence type="ECO:0000313" key="1">
    <source>
        <dbReference type="EMBL" id="KKM13804.1"/>
    </source>
</evidence>
<gene>
    <name evidence="1" type="ORF">LCGC14_1712510</name>
</gene>
<name>A0A0F9I274_9ZZZZ</name>
<reference evidence="1" key="1">
    <citation type="journal article" date="2015" name="Nature">
        <title>Complex archaea that bridge the gap between prokaryotes and eukaryotes.</title>
        <authorList>
            <person name="Spang A."/>
            <person name="Saw J.H."/>
            <person name="Jorgensen S.L."/>
            <person name="Zaremba-Niedzwiedzka K."/>
            <person name="Martijn J."/>
            <person name="Lind A.E."/>
            <person name="van Eijk R."/>
            <person name="Schleper C."/>
            <person name="Guy L."/>
            <person name="Ettema T.J."/>
        </authorList>
    </citation>
    <scope>NUCLEOTIDE SEQUENCE</scope>
</reference>
<accession>A0A0F9I274</accession>
<organism evidence="1">
    <name type="scientific">marine sediment metagenome</name>
    <dbReference type="NCBI Taxonomy" id="412755"/>
    <lineage>
        <taxon>unclassified sequences</taxon>
        <taxon>metagenomes</taxon>
        <taxon>ecological metagenomes</taxon>
    </lineage>
</organism>